<name>A0ABW3SYC7_9CAUL</name>
<dbReference type="EMBL" id="JBHTLQ010000007">
    <property type="protein sequence ID" value="MFD1189832.1"/>
    <property type="molecule type" value="Genomic_DNA"/>
</dbReference>
<evidence type="ECO:0000313" key="2">
    <source>
        <dbReference type="Proteomes" id="UP001597216"/>
    </source>
</evidence>
<dbReference type="RefSeq" id="WP_374345197.1">
    <property type="nucleotide sequence ID" value="NZ_JBHTLQ010000007.1"/>
</dbReference>
<evidence type="ECO:0000313" key="1">
    <source>
        <dbReference type="EMBL" id="MFD1189832.1"/>
    </source>
</evidence>
<dbReference type="Proteomes" id="UP001597216">
    <property type="component" value="Unassembled WGS sequence"/>
</dbReference>
<gene>
    <name evidence="1" type="ORF">ACFQ27_04510</name>
</gene>
<proteinExistence type="predicted"/>
<accession>A0ABW3SYC7</accession>
<comment type="caution">
    <text evidence="1">The sequence shown here is derived from an EMBL/GenBank/DDBJ whole genome shotgun (WGS) entry which is preliminary data.</text>
</comment>
<protein>
    <submittedName>
        <fullName evidence="1">Uncharacterized protein</fullName>
    </submittedName>
</protein>
<sequence length="59" mass="6688">MKTIDQQLTEAKSPPADPVRKITKITSERITSVVMDAYEQPRDTWRRAMAGLIRNEGVS</sequence>
<keyword evidence="2" id="KW-1185">Reference proteome</keyword>
<organism evidence="1 2">
    <name type="scientific">Phenylobacterium conjunctum</name>
    <dbReference type="NCBI Taxonomy" id="1298959"/>
    <lineage>
        <taxon>Bacteria</taxon>
        <taxon>Pseudomonadati</taxon>
        <taxon>Pseudomonadota</taxon>
        <taxon>Alphaproteobacteria</taxon>
        <taxon>Caulobacterales</taxon>
        <taxon>Caulobacteraceae</taxon>
        <taxon>Phenylobacterium</taxon>
    </lineage>
</organism>
<reference evidence="2" key="1">
    <citation type="journal article" date="2019" name="Int. J. Syst. Evol. Microbiol.">
        <title>The Global Catalogue of Microorganisms (GCM) 10K type strain sequencing project: providing services to taxonomists for standard genome sequencing and annotation.</title>
        <authorList>
            <consortium name="The Broad Institute Genomics Platform"/>
            <consortium name="The Broad Institute Genome Sequencing Center for Infectious Disease"/>
            <person name="Wu L."/>
            <person name="Ma J."/>
        </authorList>
    </citation>
    <scope>NUCLEOTIDE SEQUENCE [LARGE SCALE GENOMIC DNA]</scope>
    <source>
        <strain evidence="2">CCUG 55074</strain>
    </source>
</reference>